<sequence>MRLVQVHAKYLGIPTIIGRSKKSVFATLKDRIWKKLQGWKEKLLSRAGKEVLIKSVIQAIPTYLMGVYKLPCSIIDEIRSMTTRFWWRSSGSQRKVHWKNWDTMCTPKCLGGMGFRDMVVFNEALLALGLNGSYSWRSIWSSKSLVKEGLIWRIGNGEKVNVYEDPWFTDEQGCFIL</sequence>
<reference evidence="2" key="2">
    <citation type="submission" date="2025-08" db="UniProtKB">
        <authorList>
            <consortium name="RefSeq"/>
        </authorList>
    </citation>
    <scope>IDENTIFICATION</scope>
    <source>
        <tissue evidence="2">Leaf</tissue>
    </source>
</reference>
<gene>
    <name evidence="2" type="primary">LOC130471484</name>
</gene>
<dbReference type="RefSeq" id="XP_056697634.1">
    <property type="nucleotide sequence ID" value="XM_056841656.1"/>
</dbReference>
<name>A0ABM3RPT4_SPIOL</name>
<evidence type="ECO:0000313" key="2">
    <source>
        <dbReference type="RefSeq" id="XP_056697634.1"/>
    </source>
</evidence>
<accession>A0ABM3RPT4</accession>
<keyword evidence="1" id="KW-1185">Reference proteome</keyword>
<organism evidence="1 2">
    <name type="scientific">Spinacia oleracea</name>
    <name type="common">Spinach</name>
    <dbReference type="NCBI Taxonomy" id="3562"/>
    <lineage>
        <taxon>Eukaryota</taxon>
        <taxon>Viridiplantae</taxon>
        <taxon>Streptophyta</taxon>
        <taxon>Embryophyta</taxon>
        <taxon>Tracheophyta</taxon>
        <taxon>Spermatophyta</taxon>
        <taxon>Magnoliopsida</taxon>
        <taxon>eudicotyledons</taxon>
        <taxon>Gunneridae</taxon>
        <taxon>Pentapetalae</taxon>
        <taxon>Caryophyllales</taxon>
        <taxon>Chenopodiaceae</taxon>
        <taxon>Chenopodioideae</taxon>
        <taxon>Anserineae</taxon>
        <taxon>Spinacia</taxon>
    </lineage>
</organism>
<dbReference type="PANTHER" id="PTHR33116">
    <property type="entry name" value="REVERSE TRANSCRIPTASE ZINC-BINDING DOMAIN-CONTAINING PROTEIN-RELATED-RELATED"/>
    <property type="match status" value="1"/>
</dbReference>
<proteinExistence type="predicted"/>
<evidence type="ECO:0000313" key="1">
    <source>
        <dbReference type="Proteomes" id="UP000813463"/>
    </source>
</evidence>
<dbReference type="GeneID" id="130471484"/>
<protein>
    <submittedName>
        <fullName evidence="2">Uncharacterized mitochondrial protein AtMg00310-like</fullName>
    </submittedName>
</protein>
<reference evidence="1" key="1">
    <citation type="journal article" date="2021" name="Nat. Commun.">
        <title>Genomic analyses provide insights into spinach domestication and the genetic basis of agronomic traits.</title>
        <authorList>
            <person name="Cai X."/>
            <person name="Sun X."/>
            <person name="Xu C."/>
            <person name="Sun H."/>
            <person name="Wang X."/>
            <person name="Ge C."/>
            <person name="Zhang Z."/>
            <person name="Wang Q."/>
            <person name="Fei Z."/>
            <person name="Jiao C."/>
            <person name="Wang Q."/>
        </authorList>
    </citation>
    <scope>NUCLEOTIDE SEQUENCE [LARGE SCALE GENOMIC DNA]</scope>
    <source>
        <strain evidence="1">cv. Varoflay</strain>
    </source>
</reference>
<dbReference type="PANTHER" id="PTHR33116:SF86">
    <property type="entry name" value="REVERSE TRANSCRIPTASE DOMAIN-CONTAINING PROTEIN"/>
    <property type="match status" value="1"/>
</dbReference>
<dbReference type="Proteomes" id="UP000813463">
    <property type="component" value="Chromosome 4"/>
</dbReference>